<reference evidence="2" key="2">
    <citation type="submission" date="2015-06" db="UniProtKB">
        <authorList>
            <consortium name="EnsemblPlants"/>
        </authorList>
    </citation>
    <scope>IDENTIFICATION</scope>
</reference>
<name>A0A0E0PRS4_ORYRU</name>
<evidence type="ECO:0000313" key="2">
    <source>
        <dbReference type="EnsemblPlants" id="ORUFI05G29190.1"/>
    </source>
</evidence>
<keyword evidence="3" id="KW-1185">Reference proteome</keyword>
<sequence length="121" mass="12792">MPACGSDGQAQLYPMANGGQGAGGGRRQRSRVTEMRHRCSKGLGRPVPRNHPAGPSRCRASALRNRAGTAWPSPVPRERAGSVCLSRGTDAVYPTLRDRSSLRSRTSNLRLPVAPASGVAC</sequence>
<dbReference type="Gramene" id="ORUFI05G29190.1">
    <property type="protein sequence ID" value="ORUFI05G29190.1"/>
    <property type="gene ID" value="ORUFI05G29190"/>
</dbReference>
<dbReference type="EnsemblPlants" id="ORUFI05G29190.1">
    <property type="protein sequence ID" value="ORUFI05G29190.1"/>
    <property type="gene ID" value="ORUFI05G29190"/>
</dbReference>
<proteinExistence type="predicted"/>
<accession>A0A0E0PRS4</accession>
<protein>
    <submittedName>
        <fullName evidence="2">Uncharacterized protein</fullName>
    </submittedName>
</protein>
<dbReference type="Proteomes" id="UP000008022">
    <property type="component" value="Unassembled WGS sequence"/>
</dbReference>
<evidence type="ECO:0000313" key="3">
    <source>
        <dbReference type="Proteomes" id="UP000008022"/>
    </source>
</evidence>
<dbReference type="HOGENOM" id="CLU_2041879_0_0_1"/>
<dbReference type="AlphaFoldDB" id="A0A0E0PRS4"/>
<organism evidence="2 3">
    <name type="scientific">Oryza rufipogon</name>
    <name type="common">Brownbeard rice</name>
    <name type="synonym">Asian wild rice</name>
    <dbReference type="NCBI Taxonomy" id="4529"/>
    <lineage>
        <taxon>Eukaryota</taxon>
        <taxon>Viridiplantae</taxon>
        <taxon>Streptophyta</taxon>
        <taxon>Embryophyta</taxon>
        <taxon>Tracheophyta</taxon>
        <taxon>Spermatophyta</taxon>
        <taxon>Magnoliopsida</taxon>
        <taxon>Liliopsida</taxon>
        <taxon>Poales</taxon>
        <taxon>Poaceae</taxon>
        <taxon>BOP clade</taxon>
        <taxon>Oryzoideae</taxon>
        <taxon>Oryzeae</taxon>
        <taxon>Oryzinae</taxon>
        <taxon>Oryza</taxon>
    </lineage>
</organism>
<feature type="region of interest" description="Disordered" evidence="1">
    <location>
        <begin position="1"/>
        <end position="82"/>
    </location>
</feature>
<evidence type="ECO:0000256" key="1">
    <source>
        <dbReference type="SAM" id="MobiDB-lite"/>
    </source>
</evidence>
<reference evidence="3" key="1">
    <citation type="submission" date="2013-06" db="EMBL/GenBank/DDBJ databases">
        <authorList>
            <person name="Zhao Q."/>
        </authorList>
    </citation>
    <scope>NUCLEOTIDE SEQUENCE</scope>
    <source>
        <strain evidence="3">cv. W1943</strain>
    </source>
</reference>